<sequence>MKYLLFFFFLFSFLKINGQVFPGTPVSGFPSGTTAQINAIANPVTATLAYSTDEKVFYYYDGTDWVALKTSPSVYVGSFIINAPGGSTSTSFTTQVTGIPFQPSQVTFTAYANIESFGLNNDNQTSNNDQGIANSFGNMTGFARNDGSSITQNVIYIGGSGNSINDISRYSSNTQCIGIRYGNQNGDNLGVLSATLNSFDYNTATSTGGFTFNISYTIGTTGNASRNDDILNESLVVLYTAYK</sequence>
<name>A0A4R2NJ40_9FLAO</name>
<evidence type="ECO:0000256" key="1">
    <source>
        <dbReference type="SAM" id="SignalP"/>
    </source>
</evidence>
<dbReference type="AlphaFoldDB" id="A0A4R2NJ40"/>
<dbReference type="RefSeq" id="WP_132796071.1">
    <property type="nucleotide sequence ID" value="NZ_SLXM01000020.1"/>
</dbReference>
<evidence type="ECO:0000313" key="2">
    <source>
        <dbReference type="EMBL" id="TCP21318.1"/>
    </source>
</evidence>
<feature type="chain" id="PRO_5020491588" evidence="1">
    <location>
        <begin position="19"/>
        <end position="243"/>
    </location>
</feature>
<accession>A0A4R2NJ40</accession>
<protein>
    <submittedName>
        <fullName evidence="2">Uncharacterized protein</fullName>
    </submittedName>
</protein>
<feature type="signal peptide" evidence="1">
    <location>
        <begin position="1"/>
        <end position="18"/>
    </location>
</feature>
<proteinExistence type="predicted"/>
<dbReference type="EMBL" id="SLXM01000020">
    <property type="protein sequence ID" value="TCP21318.1"/>
    <property type="molecule type" value="Genomic_DNA"/>
</dbReference>
<keyword evidence="1" id="KW-0732">Signal</keyword>
<gene>
    <name evidence="2" type="ORF">EV195_1209</name>
</gene>
<comment type="caution">
    <text evidence="2">The sequence shown here is derived from an EMBL/GenBank/DDBJ whole genome shotgun (WGS) entry which is preliminary data.</text>
</comment>
<keyword evidence="3" id="KW-1185">Reference proteome</keyword>
<evidence type="ECO:0000313" key="3">
    <source>
        <dbReference type="Proteomes" id="UP000294564"/>
    </source>
</evidence>
<organism evidence="2 3">
    <name type="scientific">Tenacibaculum skagerrakense</name>
    <dbReference type="NCBI Taxonomy" id="186571"/>
    <lineage>
        <taxon>Bacteria</taxon>
        <taxon>Pseudomonadati</taxon>
        <taxon>Bacteroidota</taxon>
        <taxon>Flavobacteriia</taxon>
        <taxon>Flavobacteriales</taxon>
        <taxon>Flavobacteriaceae</taxon>
        <taxon>Tenacibaculum</taxon>
    </lineage>
</organism>
<dbReference type="Proteomes" id="UP000294564">
    <property type="component" value="Unassembled WGS sequence"/>
</dbReference>
<reference evidence="2 3" key="1">
    <citation type="submission" date="2019-03" db="EMBL/GenBank/DDBJ databases">
        <title>Genomic Encyclopedia of Type Strains, Phase IV (KMG-IV): sequencing the most valuable type-strain genomes for metagenomic binning, comparative biology and taxonomic classification.</title>
        <authorList>
            <person name="Goeker M."/>
        </authorList>
    </citation>
    <scope>NUCLEOTIDE SEQUENCE [LARGE SCALE GENOMIC DNA]</scope>
    <source>
        <strain evidence="2 3">DSM 14836</strain>
    </source>
</reference>
<dbReference type="OrthoDB" id="1396884at2"/>